<dbReference type="KEGG" id="cqu:CpipJ_CPIJ015468"/>
<dbReference type="AlphaFoldDB" id="B0X723"/>
<dbReference type="EnsemblMetazoa" id="CPIJ015468-RA">
    <property type="protein sequence ID" value="CPIJ015468-PA"/>
    <property type="gene ID" value="CPIJ015468"/>
</dbReference>
<dbReference type="PANTHER" id="PTHR43979:SF1">
    <property type="entry name" value="PRE-MRNA-PROCESSING FACTOR 17"/>
    <property type="match status" value="1"/>
</dbReference>
<dbReference type="eggNOG" id="KOG0282">
    <property type="taxonomic scope" value="Eukaryota"/>
</dbReference>
<gene>
    <name evidence="3" type="primary">6048539</name>
    <name evidence="2" type="ORF">CpipJ_CPIJ015468</name>
</gene>
<reference evidence="3" key="2">
    <citation type="submission" date="2021-02" db="UniProtKB">
        <authorList>
            <consortium name="EnsemblMetazoa"/>
        </authorList>
    </citation>
    <scope>IDENTIFICATION</scope>
    <source>
        <strain evidence="3">JHB</strain>
    </source>
</reference>
<feature type="compositionally biased region" description="Basic and acidic residues" evidence="1">
    <location>
        <begin position="56"/>
        <end position="67"/>
    </location>
</feature>
<accession>B0X723</accession>
<dbReference type="PANTHER" id="PTHR43979">
    <property type="entry name" value="PRE-MRNA-PROCESSING FACTOR 17"/>
    <property type="match status" value="1"/>
</dbReference>
<dbReference type="VEuPathDB" id="VectorBase:CQUJHB011894"/>
<name>B0X723_CULQU</name>
<keyword evidence="4" id="KW-1185">Reference proteome</keyword>
<dbReference type="InParanoid" id="B0X723"/>
<dbReference type="OrthoDB" id="10257301at2759"/>
<protein>
    <submittedName>
        <fullName evidence="2">Pre-mRNA splicing factor 17</fullName>
    </submittedName>
</protein>
<dbReference type="GO" id="GO:0071013">
    <property type="term" value="C:catalytic step 2 spliceosome"/>
    <property type="evidence" value="ECO:0007669"/>
    <property type="project" value="InterPro"/>
</dbReference>
<dbReference type="VEuPathDB" id="VectorBase:CPIJ015468"/>
<dbReference type="HOGENOM" id="CLU_944152_0_0_1"/>
<sequence length="295" mass="32031">MSVSAHLVGNGVVRCGGTDGERVVLQSSEGSLQATYDADGKIVFVSSKADRAGKMWKNDKPEDAMDKYEDEEPVSRPNGTERAEVEEIMGKKQRGEVRAAHQDIRWFPKSDHRKFTTNGLACEPTRATGRPCGTFLPVCGGSVGLDHLVGLNLTRRICIVQKYGRRPGAVNTTTFVGENRSIVTTSDDKGLHVWEWDISVDIKYIADPMMLTIPAVTPPQTANWQHMLYADSLVPTPAGRGRPLSQQSDAGRGVQDCVGGAQETHRLVGVPVNLAQGAQGAEIPVLGFGRQRLKI</sequence>
<dbReference type="STRING" id="7176.B0X723"/>
<reference evidence="2" key="1">
    <citation type="submission" date="2007-03" db="EMBL/GenBank/DDBJ databases">
        <title>Annotation of Culex pipiens quinquefasciatus.</title>
        <authorList>
            <consortium name="The Broad Institute Genome Sequencing Platform"/>
            <person name="Atkinson P.W."/>
            <person name="Hemingway J."/>
            <person name="Christensen B.M."/>
            <person name="Higgs S."/>
            <person name="Kodira C."/>
            <person name="Hannick L."/>
            <person name="Megy K."/>
            <person name="O'Leary S."/>
            <person name="Pearson M."/>
            <person name="Haas B.J."/>
            <person name="Mauceli E."/>
            <person name="Wortman J.R."/>
            <person name="Lee N.H."/>
            <person name="Guigo R."/>
            <person name="Stanke M."/>
            <person name="Alvarado L."/>
            <person name="Amedeo P."/>
            <person name="Antoine C.H."/>
            <person name="Arensburger P."/>
            <person name="Bidwell S.L."/>
            <person name="Crawford M."/>
            <person name="Camaro F."/>
            <person name="Devon K."/>
            <person name="Engels R."/>
            <person name="Hammond M."/>
            <person name="Howarth C."/>
            <person name="Koehrsen M."/>
            <person name="Lawson D."/>
            <person name="Montgomery P."/>
            <person name="Nene V."/>
            <person name="Nusbaum C."/>
            <person name="Puiu D."/>
            <person name="Romero-Severson J."/>
            <person name="Severson D.W."/>
            <person name="Shumway M."/>
            <person name="Sisk P."/>
            <person name="Stolte C."/>
            <person name="Zeng Q."/>
            <person name="Eisenstadt E."/>
            <person name="Fraser-Liggett C."/>
            <person name="Strausberg R."/>
            <person name="Galagan J."/>
            <person name="Birren B."/>
            <person name="Collins F.H."/>
        </authorList>
    </citation>
    <scope>NUCLEOTIDE SEQUENCE [LARGE SCALE GENOMIC DNA]</scope>
    <source>
        <strain evidence="2">JHB</strain>
    </source>
</reference>
<dbReference type="GO" id="GO:0003729">
    <property type="term" value="F:mRNA binding"/>
    <property type="evidence" value="ECO:0007669"/>
    <property type="project" value="TreeGrafter"/>
</dbReference>
<dbReference type="EMBL" id="DS232433">
    <property type="protein sequence ID" value="EDS41717.1"/>
    <property type="molecule type" value="Genomic_DNA"/>
</dbReference>
<evidence type="ECO:0000256" key="1">
    <source>
        <dbReference type="SAM" id="MobiDB-lite"/>
    </source>
</evidence>
<evidence type="ECO:0000313" key="4">
    <source>
        <dbReference type="Proteomes" id="UP000002320"/>
    </source>
</evidence>
<dbReference type="GO" id="GO:0000398">
    <property type="term" value="P:mRNA splicing, via spliceosome"/>
    <property type="evidence" value="ECO:0007669"/>
    <property type="project" value="InterPro"/>
</dbReference>
<feature type="region of interest" description="Disordered" evidence="1">
    <location>
        <begin position="56"/>
        <end position="83"/>
    </location>
</feature>
<dbReference type="InterPro" id="IPR032847">
    <property type="entry name" value="PRPF17"/>
</dbReference>
<proteinExistence type="predicted"/>
<dbReference type="Proteomes" id="UP000002320">
    <property type="component" value="Unassembled WGS sequence"/>
</dbReference>
<evidence type="ECO:0000313" key="3">
    <source>
        <dbReference type="EnsemblMetazoa" id="CPIJ015468-PA"/>
    </source>
</evidence>
<evidence type="ECO:0000313" key="2">
    <source>
        <dbReference type="EMBL" id="EDS41717.1"/>
    </source>
</evidence>
<organism>
    <name type="scientific">Culex quinquefasciatus</name>
    <name type="common">Southern house mosquito</name>
    <name type="synonym">Culex pungens</name>
    <dbReference type="NCBI Taxonomy" id="7176"/>
    <lineage>
        <taxon>Eukaryota</taxon>
        <taxon>Metazoa</taxon>
        <taxon>Ecdysozoa</taxon>
        <taxon>Arthropoda</taxon>
        <taxon>Hexapoda</taxon>
        <taxon>Insecta</taxon>
        <taxon>Pterygota</taxon>
        <taxon>Neoptera</taxon>
        <taxon>Endopterygota</taxon>
        <taxon>Diptera</taxon>
        <taxon>Nematocera</taxon>
        <taxon>Culicoidea</taxon>
        <taxon>Culicidae</taxon>
        <taxon>Culicinae</taxon>
        <taxon>Culicini</taxon>
        <taxon>Culex</taxon>
        <taxon>Culex</taxon>
    </lineage>
</organism>